<dbReference type="InterPro" id="IPR017871">
    <property type="entry name" value="ABC_transporter-like_CS"/>
</dbReference>
<organism evidence="4 5">
    <name type="scientific">Nocardioides seonyuensis</name>
    <dbReference type="NCBI Taxonomy" id="2518371"/>
    <lineage>
        <taxon>Bacteria</taxon>
        <taxon>Bacillati</taxon>
        <taxon>Actinomycetota</taxon>
        <taxon>Actinomycetes</taxon>
        <taxon>Propionibacteriales</taxon>
        <taxon>Nocardioidaceae</taxon>
        <taxon>Nocardioides</taxon>
    </lineage>
</organism>
<dbReference type="SUPFAM" id="SSF52540">
    <property type="entry name" value="P-loop containing nucleoside triphosphate hydrolases"/>
    <property type="match status" value="1"/>
</dbReference>
<dbReference type="Proteomes" id="UP000294853">
    <property type="component" value="Chromosome"/>
</dbReference>
<evidence type="ECO:0000313" key="5">
    <source>
        <dbReference type="Proteomes" id="UP000294853"/>
    </source>
</evidence>
<feature type="domain" description="ABC transporter" evidence="3">
    <location>
        <begin position="6"/>
        <end position="217"/>
    </location>
</feature>
<dbReference type="RefSeq" id="WP_135266096.1">
    <property type="nucleotide sequence ID" value="NZ_CP038436.1"/>
</dbReference>
<dbReference type="PANTHER" id="PTHR24220">
    <property type="entry name" value="IMPORT ATP-BINDING PROTEIN"/>
    <property type="match status" value="1"/>
</dbReference>
<dbReference type="OrthoDB" id="3176024at2"/>
<dbReference type="EMBL" id="CP038436">
    <property type="protein sequence ID" value="QBX54121.1"/>
    <property type="molecule type" value="Genomic_DNA"/>
</dbReference>
<dbReference type="AlphaFoldDB" id="A0A4P7IEM3"/>
<keyword evidence="2 4" id="KW-0067">ATP-binding</keyword>
<dbReference type="InterPro" id="IPR015854">
    <property type="entry name" value="ABC_transpr_LolD-like"/>
</dbReference>
<keyword evidence="1" id="KW-0547">Nucleotide-binding</keyword>
<evidence type="ECO:0000256" key="1">
    <source>
        <dbReference type="ARBA" id="ARBA00022741"/>
    </source>
</evidence>
<dbReference type="GO" id="GO:0022857">
    <property type="term" value="F:transmembrane transporter activity"/>
    <property type="evidence" value="ECO:0007669"/>
    <property type="project" value="TreeGrafter"/>
</dbReference>
<name>A0A4P7IEM3_9ACTN</name>
<dbReference type="PANTHER" id="PTHR24220:SF659">
    <property type="entry name" value="TRANSPORTER, PUTATIVE-RELATED"/>
    <property type="match status" value="1"/>
</dbReference>
<dbReference type="GO" id="GO:0016887">
    <property type="term" value="F:ATP hydrolysis activity"/>
    <property type="evidence" value="ECO:0007669"/>
    <property type="project" value="InterPro"/>
</dbReference>
<dbReference type="InterPro" id="IPR003593">
    <property type="entry name" value="AAA+_ATPase"/>
</dbReference>
<dbReference type="PROSITE" id="PS50893">
    <property type="entry name" value="ABC_TRANSPORTER_2"/>
    <property type="match status" value="1"/>
</dbReference>
<dbReference type="PROSITE" id="PS00211">
    <property type="entry name" value="ABC_TRANSPORTER_1"/>
    <property type="match status" value="1"/>
</dbReference>
<evidence type="ECO:0000259" key="3">
    <source>
        <dbReference type="PROSITE" id="PS50893"/>
    </source>
</evidence>
<evidence type="ECO:0000256" key="2">
    <source>
        <dbReference type="ARBA" id="ARBA00022840"/>
    </source>
</evidence>
<reference evidence="4 5" key="1">
    <citation type="submission" date="2019-03" db="EMBL/GenBank/DDBJ databases">
        <title>Three New Species of Nocardioides, Nocardioides euryhalodurans sp. nov., Nocardioides seonyuensis sp. nov. and Nocardioides eburneoflavus sp. nov. Iolated from Soil.</title>
        <authorList>
            <person name="Roh S.G."/>
            <person name="Lee C."/>
            <person name="Kim M.-K."/>
            <person name="Kim S.B."/>
        </authorList>
    </citation>
    <scope>NUCLEOTIDE SEQUENCE [LARGE SCALE GENOMIC DNA]</scope>
    <source>
        <strain evidence="4 5">MMS17-SY207-3</strain>
    </source>
</reference>
<dbReference type="InterPro" id="IPR027417">
    <property type="entry name" value="P-loop_NTPase"/>
</dbReference>
<evidence type="ECO:0000313" key="4">
    <source>
        <dbReference type="EMBL" id="QBX54121.1"/>
    </source>
</evidence>
<accession>A0A4P7IEM3</accession>
<dbReference type="SMART" id="SM00382">
    <property type="entry name" value="AAA"/>
    <property type="match status" value="1"/>
</dbReference>
<dbReference type="Gene3D" id="3.40.50.300">
    <property type="entry name" value="P-loop containing nucleotide triphosphate hydrolases"/>
    <property type="match status" value="1"/>
</dbReference>
<dbReference type="GO" id="GO:0005524">
    <property type="term" value="F:ATP binding"/>
    <property type="evidence" value="ECO:0007669"/>
    <property type="project" value="UniProtKB-KW"/>
</dbReference>
<keyword evidence="5" id="KW-1185">Reference proteome</keyword>
<dbReference type="Pfam" id="PF00005">
    <property type="entry name" value="ABC_tran"/>
    <property type="match status" value="1"/>
</dbReference>
<gene>
    <name evidence="4" type="ORF">EXE58_00625</name>
</gene>
<dbReference type="KEGG" id="nsn:EXE58_00625"/>
<dbReference type="InterPro" id="IPR003439">
    <property type="entry name" value="ABC_transporter-like_ATP-bd"/>
</dbReference>
<sequence length="218" mass="22646">MDRRALCAQGMSVAYDGVEALRDVHLDLSPGSFLAVRGPSGSGKSTLLWALAGLVPLRSGSVSLGDVAVTGPDQASRPRIALMPQGNGLVGTLTARENVYVAAVASGLAPKEADHRSGEALHRLGLEDVGEHLIEELSGGQQQRAALARALATNPAVLLADEPTSELDSANRERVIAALRDESDRGAVVVMTTNDPVAAEQADVVLHIHEGELTGTLP</sequence>
<proteinExistence type="predicted"/>
<dbReference type="GO" id="GO:0005886">
    <property type="term" value="C:plasma membrane"/>
    <property type="evidence" value="ECO:0007669"/>
    <property type="project" value="TreeGrafter"/>
</dbReference>
<protein>
    <submittedName>
        <fullName evidence="4">ATP-binding cassette domain-containing protein</fullName>
    </submittedName>
</protein>